<organism evidence="2 3">
    <name type="scientific">Ambrosiozyma monospora</name>
    <name type="common">Yeast</name>
    <name type="synonym">Endomycopsis monosporus</name>
    <dbReference type="NCBI Taxonomy" id="43982"/>
    <lineage>
        <taxon>Eukaryota</taxon>
        <taxon>Fungi</taxon>
        <taxon>Dikarya</taxon>
        <taxon>Ascomycota</taxon>
        <taxon>Saccharomycotina</taxon>
        <taxon>Pichiomycetes</taxon>
        <taxon>Pichiales</taxon>
        <taxon>Pichiaceae</taxon>
        <taxon>Ambrosiozyma</taxon>
    </lineage>
</organism>
<dbReference type="Proteomes" id="UP001165063">
    <property type="component" value="Unassembled WGS sequence"/>
</dbReference>
<accession>A0A9W7DHR8</accession>
<dbReference type="EMBL" id="BSXU01003921">
    <property type="protein sequence ID" value="GMG40565.1"/>
    <property type="molecule type" value="Genomic_DNA"/>
</dbReference>
<dbReference type="AlphaFoldDB" id="A0A9W7DHR8"/>
<dbReference type="OrthoDB" id="10657381at2759"/>
<sequence length="527" mass="59362">MRNQRHKQTKSSAPKADSVKQQVHTGSKQREIDNWITQSHQQCLNIPTEHIEKIIYNDSLLLLMAHMDLKDDEKENSSNHALMPPPTSQHGPVTTSPQKFAKTSGAENTAPSISQLPRPLNKNPPIIRSIPASNRVTSSNGVSGFTPLRGGGGATRHKPLPNHSSTTTTTNTTANLPTAPAIHSTTPSPINNRLDIDGLGQIKHYSFDTIKDKFLNPQLFQHHKLTLDYINQSNYPPQTLHRNTKRPRLDNLTEHGISRQKFEYLLNTSCPKSASSNELNAVRLMQDPELKANAVTYRYSRYTVSTDNTTGSNNEKITNPYDRTATFMKGKVTYQQELKQLSIMCRFCPHKRWVKAQNFKLHLGLAHGIICLDDHNHNDNEDSNYDDDEYASNSGTDVKENELDSDVSMDDSDSDVKGQHPSSYRDQNFTNDDDDEFEDKDNESEEMYLDEWDQLAEFEIVVLPKPRALFEATPRGVKRYHCQCPKCLDWIRLGFPEPLGNSSNVADSNLPLAFGTGNVRVGVSRRG</sequence>
<evidence type="ECO:0000313" key="2">
    <source>
        <dbReference type="EMBL" id="GMG40565.1"/>
    </source>
</evidence>
<keyword evidence="3" id="KW-1185">Reference proteome</keyword>
<feature type="compositionally biased region" description="Acidic residues" evidence="1">
    <location>
        <begin position="403"/>
        <end position="413"/>
    </location>
</feature>
<proteinExistence type="predicted"/>
<comment type="caution">
    <text evidence="2">The sequence shown here is derived from an EMBL/GenBank/DDBJ whole genome shotgun (WGS) entry which is preliminary data.</text>
</comment>
<name>A0A9W7DHR8_AMBMO</name>
<protein>
    <submittedName>
        <fullName evidence="2">Unnamed protein product</fullName>
    </submittedName>
</protein>
<evidence type="ECO:0000313" key="3">
    <source>
        <dbReference type="Proteomes" id="UP001165063"/>
    </source>
</evidence>
<feature type="compositionally biased region" description="Polar residues" evidence="1">
    <location>
        <begin position="88"/>
        <end position="98"/>
    </location>
</feature>
<evidence type="ECO:0000256" key="1">
    <source>
        <dbReference type="SAM" id="MobiDB-lite"/>
    </source>
</evidence>
<feature type="compositionally biased region" description="Acidic residues" evidence="1">
    <location>
        <begin position="431"/>
        <end position="442"/>
    </location>
</feature>
<feature type="compositionally biased region" description="Polar residues" evidence="1">
    <location>
        <begin position="131"/>
        <end position="143"/>
    </location>
</feature>
<feature type="region of interest" description="Disordered" evidence="1">
    <location>
        <begin position="382"/>
        <end position="442"/>
    </location>
</feature>
<feature type="region of interest" description="Disordered" evidence="1">
    <location>
        <begin position="1"/>
        <end position="28"/>
    </location>
</feature>
<feature type="compositionally biased region" description="Polar residues" evidence="1">
    <location>
        <begin position="105"/>
        <end position="115"/>
    </location>
</feature>
<gene>
    <name evidence="2" type="ORF">Amon01_000629400</name>
</gene>
<feature type="compositionally biased region" description="Low complexity" evidence="1">
    <location>
        <begin position="161"/>
        <end position="181"/>
    </location>
</feature>
<feature type="compositionally biased region" description="Polar residues" evidence="1">
    <location>
        <begin position="420"/>
        <end position="430"/>
    </location>
</feature>
<feature type="region of interest" description="Disordered" evidence="1">
    <location>
        <begin position="72"/>
        <end position="190"/>
    </location>
</feature>
<reference evidence="2" key="1">
    <citation type="submission" date="2023-04" db="EMBL/GenBank/DDBJ databases">
        <title>Ambrosiozyma monospora NBRC 1965.</title>
        <authorList>
            <person name="Ichikawa N."/>
            <person name="Sato H."/>
            <person name="Tonouchi N."/>
        </authorList>
    </citation>
    <scope>NUCLEOTIDE SEQUENCE</scope>
    <source>
        <strain evidence="2">NBRC 1965</strain>
    </source>
</reference>